<dbReference type="EMBL" id="CADEAL010000260">
    <property type="protein sequence ID" value="CAB1417344.1"/>
    <property type="molecule type" value="Genomic_DNA"/>
</dbReference>
<sequence length="171" mass="19061">MAARYTAEMVRQMLYDGEAVMGLDSESDISDDEDQDYCPGGSGSRPPGNPTEQDKSDSEESSSVSSEEESVQIMSNRMSWKGSYWSELPPTQGRTQSHNILRSRGRCKFLQCMLFLKELSKELVTPHMMSGLEGCPQLQTTIIEAMERCHNPATGKKQTGQTKEKEVSDLP</sequence>
<evidence type="ECO:0000313" key="3">
    <source>
        <dbReference type="Proteomes" id="UP001153269"/>
    </source>
</evidence>
<evidence type="ECO:0000256" key="1">
    <source>
        <dbReference type="SAM" id="MobiDB-lite"/>
    </source>
</evidence>
<proteinExistence type="predicted"/>
<feature type="region of interest" description="Disordered" evidence="1">
    <location>
        <begin position="22"/>
        <end position="74"/>
    </location>
</feature>
<reference evidence="2" key="1">
    <citation type="submission" date="2020-03" db="EMBL/GenBank/DDBJ databases">
        <authorList>
            <person name="Weist P."/>
        </authorList>
    </citation>
    <scope>NUCLEOTIDE SEQUENCE</scope>
</reference>
<comment type="caution">
    <text evidence="2">The sequence shown here is derived from an EMBL/GenBank/DDBJ whole genome shotgun (WGS) entry which is preliminary data.</text>
</comment>
<feature type="region of interest" description="Disordered" evidence="1">
    <location>
        <begin position="152"/>
        <end position="171"/>
    </location>
</feature>
<dbReference type="Proteomes" id="UP001153269">
    <property type="component" value="Unassembled WGS sequence"/>
</dbReference>
<evidence type="ECO:0000313" key="2">
    <source>
        <dbReference type="EMBL" id="CAB1417344.1"/>
    </source>
</evidence>
<name>A0A9N7TSI2_PLEPL</name>
<accession>A0A9N7TSI2</accession>
<protein>
    <submittedName>
        <fullName evidence="2">Uncharacterized protein</fullName>
    </submittedName>
</protein>
<keyword evidence="3" id="KW-1185">Reference proteome</keyword>
<feature type="compositionally biased region" description="Basic and acidic residues" evidence="1">
    <location>
        <begin position="162"/>
        <end position="171"/>
    </location>
</feature>
<dbReference type="AlphaFoldDB" id="A0A9N7TSI2"/>
<feature type="compositionally biased region" description="Acidic residues" evidence="1">
    <location>
        <begin position="25"/>
        <end position="36"/>
    </location>
</feature>
<gene>
    <name evidence="2" type="ORF">PLEPLA_LOCUS5146</name>
</gene>
<feature type="non-terminal residue" evidence="2">
    <location>
        <position position="171"/>
    </location>
</feature>
<organism evidence="2 3">
    <name type="scientific">Pleuronectes platessa</name>
    <name type="common">European plaice</name>
    <dbReference type="NCBI Taxonomy" id="8262"/>
    <lineage>
        <taxon>Eukaryota</taxon>
        <taxon>Metazoa</taxon>
        <taxon>Chordata</taxon>
        <taxon>Craniata</taxon>
        <taxon>Vertebrata</taxon>
        <taxon>Euteleostomi</taxon>
        <taxon>Actinopterygii</taxon>
        <taxon>Neopterygii</taxon>
        <taxon>Teleostei</taxon>
        <taxon>Neoteleostei</taxon>
        <taxon>Acanthomorphata</taxon>
        <taxon>Carangaria</taxon>
        <taxon>Pleuronectiformes</taxon>
        <taxon>Pleuronectoidei</taxon>
        <taxon>Pleuronectidae</taxon>
        <taxon>Pleuronectes</taxon>
    </lineage>
</organism>